<evidence type="ECO:0000256" key="1">
    <source>
        <dbReference type="ARBA" id="ARBA00022574"/>
    </source>
</evidence>
<feature type="compositionally biased region" description="Low complexity" evidence="4">
    <location>
        <begin position="81"/>
        <end position="115"/>
    </location>
</feature>
<name>A0A0L0RY43_ALLM3</name>
<organism evidence="5 6">
    <name type="scientific">Allomyces macrogynus (strain ATCC 38327)</name>
    <name type="common">Allomyces javanicus var. macrogynus</name>
    <dbReference type="NCBI Taxonomy" id="578462"/>
    <lineage>
        <taxon>Eukaryota</taxon>
        <taxon>Fungi</taxon>
        <taxon>Fungi incertae sedis</taxon>
        <taxon>Blastocladiomycota</taxon>
        <taxon>Blastocladiomycetes</taxon>
        <taxon>Blastocladiales</taxon>
        <taxon>Blastocladiaceae</taxon>
        <taxon>Allomyces</taxon>
    </lineage>
</organism>
<accession>A0A0L0RY43</accession>
<evidence type="ECO:0000313" key="6">
    <source>
        <dbReference type="Proteomes" id="UP000054350"/>
    </source>
</evidence>
<feature type="compositionally biased region" description="Low complexity" evidence="4">
    <location>
        <begin position="143"/>
        <end position="161"/>
    </location>
</feature>
<feature type="region of interest" description="Disordered" evidence="4">
    <location>
        <begin position="1"/>
        <end position="183"/>
    </location>
</feature>
<dbReference type="STRING" id="578462.A0A0L0RY43"/>
<dbReference type="AlphaFoldDB" id="A0A0L0RY43"/>
<dbReference type="InterPro" id="IPR001680">
    <property type="entry name" value="WD40_rpt"/>
</dbReference>
<feature type="repeat" description="WD" evidence="3">
    <location>
        <begin position="376"/>
        <end position="416"/>
    </location>
</feature>
<dbReference type="SMART" id="SM00320">
    <property type="entry name" value="WD40"/>
    <property type="match status" value="5"/>
</dbReference>
<dbReference type="VEuPathDB" id="FungiDB:AMAG_01224"/>
<evidence type="ECO:0000256" key="3">
    <source>
        <dbReference type="PROSITE-ProRule" id="PRU00221"/>
    </source>
</evidence>
<feature type="compositionally biased region" description="Low complexity" evidence="4">
    <location>
        <begin position="283"/>
        <end position="294"/>
    </location>
</feature>
<gene>
    <name evidence="5" type="ORF">AMAG_01224</name>
</gene>
<reference evidence="6" key="2">
    <citation type="submission" date="2009-11" db="EMBL/GenBank/DDBJ databases">
        <title>The Genome Sequence of Allomyces macrogynus strain ATCC 38327.</title>
        <authorList>
            <consortium name="The Broad Institute Genome Sequencing Platform"/>
            <person name="Russ C."/>
            <person name="Cuomo C."/>
            <person name="Shea T."/>
            <person name="Young S.K."/>
            <person name="Zeng Q."/>
            <person name="Koehrsen M."/>
            <person name="Haas B."/>
            <person name="Borodovsky M."/>
            <person name="Guigo R."/>
            <person name="Alvarado L."/>
            <person name="Berlin A."/>
            <person name="Borenstein D."/>
            <person name="Chen Z."/>
            <person name="Engels R."/>
            <person name="Freedman E."/>
            <person name="Gellesch M."/>
            <person name="Goldberg J."/>
            <person name="Griggs A."/>
            <person name="Gujja S."/>
            <person name="Heiman D."/>
            <person name="Hepburn T."/>
            <person name="Howarth C."/>
            <person name="Jen D."/>
            <person name="Larson L."/>
            <person name="Lewis B."/>
            <person name="Mehta T."/>
            <person name="Park D."/>
            <person name="Pearson M."/>
            <person name="Roberts A."/>
            <person name="Saif S."/>
            <person name="Shenoy N."/>
            <person name="Sisk P."/>
            <person name="Stolte C."/>
            <person name="Sykes S."/>
            <person name="Walk T."/>
            <person name="White J."/>
            <person name="Yandava C."/>
            <person name="Burger G."/>
            <person name="Gray M.W."/>
            <person name="Holland P.W.H."/>
            <person name="King N."/>
            <person name="Lang F.B.F."/>
            <person name="Roger A.J."/>
            <person name="Ruiz-Trillo I."/>
            <person name="Lander E."/>
            <person name="Nusbaum C."/>
        </authorList>
    </citation>
    <scope>NUCLEOTIDE SEQUENCE [LARGE SCALE GENOMIC DNA]</scope>
    <source>
        <strain evidence="6">ATCC 38327</strain>
    </source>
</reference>
<evidence type="ECO:0000313" key="5">
    <source>
        <dbReference type="EMBL" id="KNE55322.1"/>
    </source>
</evidence>
<dbReference type="OrthoDB" id="1932312at2759"/>
<proteinExistence type="predicted"/>
<feature type="region of interest" description="Disordered" evidence="4">
    <location>
        <begin position="258"/>
        <end position="317"/>
    </location>
</feature>
<feature type="repeat" description="WD" evidence="3">
    <location>
        <begin position="416"/>
        <end position="458"/>
    </location>
</feature>
<dbReference type="EMBL" id="GG745329">
    <property type="protein sequence ID" value="KNE55322.1"/>
    <property type="molecule type" value="Genomic_DNA"/>
</dbReference>
<dbReference type="PRINTS" id="PR00320">
    <property type="entry name" value="GPROTEINBRPT"/>
</dbReference>
<dbReference type="PANTHER" id="PTHR14221">
    <property type="entry name" value="WD REPEAT DOMAIN 44"/>
    <property type="match status" value="1"/>
</dbReference>
<dbReference type="InterPro" id="IPR036322">
    <property type="entry name" value="WD40_repeat_dom_sf"/>
</dbReference>
<dbReference type="eggNOG" id="KOG0283">
    <property type="taxonomic scope" value="Eukaryota"/>
</dbReference>
<feature type="repeat" description="WD" evidence="3">
    <location>
        <begin position="311"/>
        <end position="342"/>
    </location>
</feature>
<dbReference type="Proteomes" id="UP000054350">
    <property type="component" value="Unassembled WGS sequence"/>
</dbReference>
<evidence type="ECO:0000256" key="4">
    <source>
        <dbReference type="SAM" id="MobiDB-lite"/>
    </source>
</evidence>
<dbReference type="InterPro" id="IPR040324">
    <property type="entry name" value="WDR44/Dgr2"/>
</dbReference>
<protein>
    <submittedName>
        <fullName evidence="5">Uncharacterized protein</fullName>
    </submittedName>
</protein>
<keyword evidence="6" id="KW-1185">Reference proteome</keyword>
<feature type="compositionally biased region" description="Pro residues" evidence="4">
    <location>
        <begin position="301"/>
        <end position="310"/>
    </location>
</feature>
<dbReference type="Pfam" id="PF00400">
    <property type="entry name" value="WD40"/>
    <property type="match status" value="3"/>
</dbReference>
<dbReference type="PANTHER" id="PTHR14221:SF0">
    <property type="entry name" value="WD REPEAT-CONTAINING PROTEIN 44"/>
    <property type="match status" value="1"/>
</dbReference>
<feature type="compositionally biased region" description="Low complexity" evidence="4">
    <location>
        <begin position="38"/>
        <end position="54"/>
    </location>
</feature>
<dbReference type="PROSITE" id="PS50082">
    <property type="entry name" value="WD_REPEATS_2"/>
    <property type="match status" value="3"/>
</dbReference>
<evidence type="ECO:0000256" key="2">
    <source>
        <dbReference type="ARBA" id="ARBA00022737"/>
    </source>
</evidence>
<dbReference type="InterPro" id="IPR015943">
    <property type="entry name" value="WD40/YVTN_repeat-like_dom_sf"/>
</dbReference>
<keyword evidence="1 3" id="KW-0853">WD repeat</keyword>
<dbReference type="Gene3D" id="2.130.10.10">
    <property type="entry name" value="YVTN repeat-like/Quinoprotein amine dehydrogenase"/>
    <property type="match status" value="1"/>
</dbReference>
<keyword evidence="2" id="KW-0677">Repeat</keyword>
<dbReference type="InterPro" id="IPR020472">
    <property type="entry name" value="WD40_PAC1"/>
</dbReference>
<reference evidence="5 6" key="1">
    <citation type="submission" date="2009-11" db="EMBL/GenBank/DDBJ databases">
        <title>Annotation of Allomyces macrogynus ATCC 38327.</title>
        <authorList>
            <consortium name="The Broad Institute Genome Sequencing Platform"/>
            <person name="Russ C."/>
            <person name="Cuomo C."/>
            <person name="Burger G."/>
            <person name="Gray M.W."/>
            <person name="Holland P.W.H."/>
            <person name="King N."/>
            <person name="Lang F.B.F."/>
            <person name="Roger A.J."/>
            <person name="Ruiz-Trillo I."/>
            <person name="Young S.K."/>
            <person name="Zeng Q."/>
            <person name="Gargeya S."/>
            <person name="Fitzgerald M."/>
            <person name="Haas B."/>
            <person name="Abouelleil A."/>
            <person name="Alvarado L."/>
            <person name="Arachchi H.M."/>
            <person name="Berlin A."/>
            <person name="Chapman S.B."/>
            <person name="Gearin G."/>
            <person name="Goldberg J."/>
            <person name="Griggs A."/>
            <person name="Gujja S."/>
            <person name="Hansen M."/>
            <person name="Heiman D."/>
            <person name="Howarth C."/>
            <person name="Larimer J."/>
            <person name="Lui A."/>
            <person name="MacDonald P.J.P."/>
            <person name="McCowen C."/>
            <person name="Montmayeur A."/>
            <person name="Murphy C."/>
            <person name="Neiman D."/>
            <person name="Pearson M."/>
            <person name="Priest M."/>
            <person name="Roberts A."/>
            <person name="Saif S."/>
            <person name="Shea T."/>
            <person name="Sisk P."/>
            <person name="Stolte C."/>
            <person name="Sykes S."/>
            <person name="Wortman J."/>
            <person name="Nusbaum C."/>
            <person name="Birren B."/>
        </authorList>
    </citation>
    <scope>NUCLEOTIDE SEQUENCE [LARGE SCALE GENOMIC DNA]</scope>
    <source>
        <strain evidence="5 6">ATCC 38327</strain>
    </source>
</reference>
<dbReference type="SUPFAM" id="SSF50978">
    <property type="entry name" value="WD40 repeat-like"/>
    <property type="match status" value="1"/>
</dbReference>
<sequence length="727" mass="77697">MDPNASDSDDDDIQFYDAQDAPVPSRSPPTAPVASSNPLSSAPVSPARAASKRPLPTPPPRPKPSFDGTGDAGSVRRARLDSVAASVAASTVSSNGANGPGDAAAADSEAESVSAGTGSNVTQRPFRAPPVRRLASDLEPFPSSAARLAAASSDTASVTSRSDLHAGPAWRRRGSDTDARSTMSKKSFFTTLRKRAGSFFTLDMDEDGTGMSVPPVPVLDGFAGDGVRPVSWQRVKTKAKLKSGSRQFAGMSLAQTLDPHATRHHSAASFSDGHSAMSGDSHAAPSSAGSSAPGLFSTGEPVPPPPPPPTSSSTPSPVWVVRFSPCGRYLATGGQDGVVRVWPLVGLGRDDTAEPKTPPMPTGGGALVVPAPWHEYRGHAGDILDLAWNRASFLASASTDKTVRVWHLTRADTLAIFNHGDFVTSVAFHPLDDRYFATACFDGKLRLWSLDEKRLVSCQEVARQYLTAVQFTQDGHKCCVGTYSGSIMFYEVVDAPPGAGVGASLGLRYHTQVTVKSRKGRNNKYPKKVTGIESWPETAAIATRCSTDRLLVSSNDSRLRFYDLKDKSVVAKLKGHTNAHSQIRASFSDDGRVRDLRVRGRVGVPLGRTRTHGSARPAAGAVGRQLVVGNWVSRGRCRRRCAKGTDVGGQHPVRNRRQGATRARVSAQRLLVNVPPRAVKTVARCHRHIRRPSPRVRLPHRIQPVAQRRRRRGNTADPACAAHCRRV</sequence>
<dbReference type="PROSITE" id="PS50294">
    <property type="entry name" value="WD_REPEATS_REGION"/>
    <property type="match status" value="3"/>
</dbReference>